<evidence type="ECO:0000313" key="1">
    <source>
        <dbReference type="EMBL" id="QDU72315.1"/>
    </source>
</evidence>
<keyword evidence="2" id="KW-1185">Reference proteome</keyword>
<dbReference type="EMBL" id="CP036280">
    <property type="protein sequence ID" value="QDU72315.1"/>
    <property type="molecule type" value="Genomic_DNA"/>
</dbReference>
<protein>
    <submittedName>
        <fullName evidence="1">Uncharacterized protein</fullName>
    </submittedName>
</protein>
<reference evidence="1 2" key="1">
    <citation type="submission" date="2019-02" db="EMBL/GenBank/DDBJ databases">
        <title>Deep-cultivation of Planctomycetes and their phenomic and genomic characterization uncovers novel biology.</title>
        <authorList>
            <person name="Wiegand S."/>
            <person name="Jogler M."/>
            <person name="Boedeker C."/>
            <person name="Pinto D."/>
            <person name="Vollmers J."/>
            <person name="Rivas-Marin E."/>
            <person name="Kohn T."/>
            <person name="Peeters S.H."/>
            <person name="Heuer A."/>
            <person name="Rast P."/>
            <person name="Oberbeckmann S."/>
            <person name="Bunk B."/>
            <person name="Jeske O."/>
            <person name="Meyerdierks A."/>
            <person name="Storesund J.E."/>
            <person name="Kallscheuer N."/>
            <person name="Luecker S."/>
            <person name="Lage O.M."/>
            <person name="Pohl T."/>
            <person name="Merkel B.J."/>
            <person name="Hornburger P."/>
            <person name="Mueller R.-W."/>
            <person name="Bruemmer F."/>
            <person name="Labrenz M."/>
            <person name="Spormann A.M."/>
            <person name="Op den Camp H."/>
            <person name="Overmann J."/>
            <person name="Amann R."/>
            <person name="Jetten M.S.M."/>
            <person name="Mascher T."/>
            <person name="Medema M.H."/>
            <person name="Devos D.P."/>
            <person name="Kaster A.-K."/>
            <person name="Ovreas L."/>
            <person name="Rohde M."/>
            <person name="Galperin M.Y."/>
            <person name="Jogler C."/>
        </authorList>
    </citation>
    <scope>NUCLEOTIDE SEQUENCE [LARGE SCALE GENOMIC DNA]</scope>
    <source>
        <strain evidence="1 2">Pan265</strain>
    </source>
</reference>
<dbReference type="PROSITE" id="PS51257">
    <property type="entry name" value="PROKAR_LIPOPROTEIN"/>
    <property type="match status" value="1"/>
</dbReference>
<dbReference type="OrthoDB" id="9867334at2"/>
<dbReference type="RefSeq" id="WP_145446490.1">
    <property type="nucleotide sequence ID" value="NZ_CP036280.1"/>
</dbReference>
<accession>A0A518BZC8</accession>
<organism evidence="1 2">
    <name type="scientific">Mucisphaera calidilacus</name>
    <dbReference type="NCBI Taxonomy" id="2527982"/>
    <lineage>
        <taxon>Bacteria</taxon>
        <taxon>Pseudomonadati</taxon>
        <taxon>Planctomycetota</taxon>
        <taxon>Phycisphaerae</taxon>
        <taxon>Phycisphaerales</taxon>
        <taxon>Phycisphaeraceae</taxon>
        <taxon>Mucisphaera</taxon>
    </lineage>
</organism>
<gene>
    <name evidence="1" type="ORF">Pan265_21800</name>
</gene>
<evidence type="ECO:0000313" key="2">
    <source>
        <dbReference type="Proteomes" id="UP000320386"/>
    </source>
</evidence>
<dbReference type="AlphaFoldDB" id="A0A518BZC8"/>
<dbReference type="KEGG" id="mcad:Pan265_21800"/>
<proteinExistence type="predicted"/>
<dbReference type="Proteomes" id="UP000320386">
    <property type="component" value="Chromosome"/>
</dbReference>
<name>A0A518BZC8_9BACT</name>
<sequence length="202" mass="21851">MRRLLLLLLVSLSLTGCGFVNGESGSLTLRSRSDGDLRLNLACNHAIYAVTGDQNVTALLVDGSLENPTRAVALRIFWTPKAGSTPVSKRATNAAVQVLVFADRDDPELRELGIYGGAGYVFLEDPPGDRILEGQVWDAHLTLTDQSLGFRDRLGTSSLTGRIQLRRDDAAVLSTLRLLGQRASGALAYPRLVVNPHDNNDI</sequence>